<evidence type="ECO:0000313" key="3">
    <source>
        <dbReference type="Proteomes" id="UP000735302"/>
    </source>
</evidence>
<keyword evidence="3" id="KW-1185">Reference proteome</keyword>
<evidence type="ECO:0000313" key="2">
    <source>
        <dbReference type="EMBL" id="GFO10195.1"/>
    </source>
</evidence>
<accession>A0AAV4APK7</accession>
<proteinExistence type="predicted"/>
<dbReference type="EMBL" id="BLXT01004148">
    <property type="protein sequence ID" value="GFO10195.1"/>
    <property type="molecule type" value="Genomic_DNA"/>
</dbReference>
<dbReference type="AlphaFoldDB" id="A0AAV4APK7"/>
<feature type="region of interest" description="Disordered" evidence="1">
    <location>
        <begin position="1"/>
        <end position="23"/>
    </location>
</feature>
<dbReference type="SUPFAM" id="SSF52799">
    <property type="entry name" value="(Phosphotyrosine protein) phosphatases II"/>
    <property type="match status" value="1"/>
</dbReference>
<dbReference type="Proteomes" id="UP000735302">
    <property type="component" value="Unassembled WGS sequence"/>
</dbReference>
<feature type="compositionally biased region" description="Basic and acidic residues" evidence="1">
    <location>
        <begin position="7"/>
        <end position="23"/>
    </location>
</feature>
<reference evidence="2 3" key="1">
    <citation type="journal article" date="2021" name="Elife">
        <title>Chloroplast acquisition without the gene transfer in kleptoplastic sea slugs, Plakobranchus ocellatus.</title>
        <authorList>
            <person name="Maeda T."/>
            <person name="Takahashi S."/>
            <person name="Yoshida T."/>
            <person name="Shimamura S."/>
            <person name="Takaki Y."/>
            <person name="Nagai Y."/>
            <person name="Toyoda A."/>
            <person name="Suzuki Y."/>
            <person name="Arimoto A."/>
            <person name="Ishii H."/>
            <person name="Satoh N."/>
            <person name="Nishiyama T."/>
            <person name="Hasebe M."/>
            <person name="Maruyama T."/>
            <person name="Minagawa J."/>
            <person name="Obokata J."/>
            <person name="Shigenobu S."/>
        </authorList>
    </citation>
    <scope>NUCLEOTIDE SEQUENCE [LARGE SCALE GENOMIC DNA]</scope>
</reference>
<evidence type="ECO:0000256" key="1">
    <source>
        <dbReference type="SAM" id="MobiDB-lite"/>
    </source>
</evidence>
<comment type="caution">
    <text evidence="2">The sequence shown here is derived from an EMBL/GenBank/DDBJ whole genome shotgun (WGS) entry which is preliminary data.</text>
</comment>
<dbReference type="InterPro" id="IPR029021">
    <property type="entry name" value="Prot-tyrosine_phosphatase-like"/>
</dbReference>
<dbReference type="Gene3D" id="3.90.190.10">
    <property type="entry name" value="Protein tyrosine phosphatase superfamily"/>
    <property type="match status" value="1"/>
</dbReference>
<sequence length="273" mass="31246">MGADHSSGPREFTDPDETWEKHGFRIKSTTPEVPARSKVRMLEDIKLSGNPEGEYSIINLPYVENSRSWDDWGVTTYKFSAAIYPTHHTESRLTFYVKLGNITLWANKPDVDHVLDVLPPKDNNFWSKQQNPTQITTQIFIGSFAATRNAAELEFDVIIRLCDRIPKKFKVPEGSTKHIFQSLSDDSGAGSELVSEKLFSTIEWLEDNRDSFQKILLVDKYGLGWVGSLMTAYIFANNPNLTFQEAVAYVMSRREVYCHKGLNETLHIFFPRE</sequence>
<name>A0AAV4APK7_9GAST</name>
<organism evidence="2 3">
    <name type="scientific">Plakobranchus ocellatus</name>
    <dbReference type="NCBI Taxonomy" id="259542"/>
    <lineage>
        <taxon>Eukaryota</taxon>
        <taxon>Metazoa</taxon>
        <taxon>Spiralia</taxon>
        <taxon>Lophotrochozoa</taxon>
        <taxon>Mollusca</taxon>
        <taxon>Gastropoda</taxon>
        <taxon>Heterobranchia</taxon>
        <taxon>Euthyneura</taxon>
        <taxon>Panpulmonata</taxon>
        <taxon>Sacoglossa</taxon>
        <taxon>Placobranchoidea</taxon>
        <taxon>Plakobranchidae</taxon>
        <taxon>Plakobranchus</taxon>
    </lineage>
</organism>
<gene>
    <name evidence="2" type="ORF">PoB_003670000</name>
</gene>
<protein>
    <submittedName>
        <fullName evidence="2">Dual specificity phosphatase, catalytic domain protein</fullName>
    </submittedName>
</protein>